<dbReference type="InterPro" id="IPR012962">
    <property type="entry name" value="Pept_M54_archaemetzincn"/>
</dbReference>
<keyword evidence="5" id="KW-0862">Zinc</keyword>
<keyword evidence="4" id="KW-0378">Hydrolase</keyword>
<evidence type="ECO:0000313" key="7">
    <source>
        <dbReference type="EMBL" id="GGD30525.1"/>
    </source>
</evidence>
<dbReference type="AlphaFoldDB" id="A0A916Y459"/>
<accession>A0A916Y459</accession>
<evidence type="ECO:0000256" key="6">
    <source>
        <dbReference type="ARBA" id="ARBA00023049"/>
    </source>
</evidence>
<evidence type="ECO:0000256" key="4">
    <source>
        <dbReference type="ARBA" id="ARBA00022801"/>
    </source>
</evidence>
<evidence type="ECO:0000313" key="8">
    <source>
        <dbReference type="Proteomes" id="UP000625735"/>
    </source>
</evidence>
<dbReference type="RefSeq" id="WP_188362520.1">
    <property type="nucleotide sequence ID" value="NZ_BMFG01000008.1"/>
</dbReference>
<dbReference type="GO" id="GO:0008237">
    <property type="term" value="F:metallopeptidase activity"/>
    <property type="evidence" value="ECO:0007669"/>
    <property type="project" value="UniProtKB-KW"/>
</dbReference>
<dbReference type="Proteomes" id="UP000625735">
    <property type="component" value="Unassembled WGS sequence"/>
</dbReference>
<dbReference type="Gene3D" id="3.40.390.10">
    <property type="entry name" value="Collagenase (Catalytic Domain)"/>
    <property type="match status" value="1"/>
</dbReference>
<dbReference type="EMBL" id="BMFG01000008">
    <property type="protein sequence ID" value="GGD30525.1"/>
    <property type="molecule type" value="Genomic_DNA"/>
</dbReference>
<keyword evidence="6" id="KW-0482">Metalloprotease</keyword>
<dbReference type="GO" id="GO:0006508">
    <property type="term" value="P:proteolysis"/>
    <property type="evidence" value="ECO:0007669"/>
    <property type="project" value="UniProtKB-KW"/>
</dbReference>
<dbReference type="InterPro" id="IPR024079">
    <property type="entry name" value="MetalloPept_cat_dom_sf"/>
</dbReference>
<keyword evidence="2" id="KW-0645">Protease</keyword>
<reference evidence="7" key="1">
    <citation type="journal article" date="2014" name="Int. J. Syst. Evol. Microbiol.">
        <title>Complete genome sequence of Corynebacterium casei LMG S-19264T (=DSM 44701T), isolated from a smear-ripened cheese.</title>
        <authorList>
            <consortium name="US DOE Joint Genome Institute (JGI-PGF)"/>
            <person name="Walter F."/>
            <person name="Albersmeier A."/>
            <person name="Kalinowski J."/>
            <person name="Ruckert C."/>
        </authorList>
    </citation>
    <scope>NUCLEOTIDE SEQUENCE</scope>
    <source>
        <strain evidence="7">CGMCC 1.12506</strain>
    </source>
</reference>
<evidence type="ECO:0000256" key="3">
    <source>
        <dbReference type="ARBA" id="ARBA00022723"/>
    </source>
</evidence>
<dbReference type="CDD" id="cd11375">
    <property type="entry name" value="Peptidase_M54"/>
    <property type="match status" value="1"/>
</dbReference>
<evidence type="ECO:0000256" key="2">
    <source>
        <dbReference type="ARBA" id="ARBA00022670"/>
    </source>
</evidence>
<evidence type="ECO:0000256" key="5">
    <source>
        <dbReference type="ARBA" id="ARBA00022833"/>
    </source>
</evidence>
<dbReference type="PANTHER" id="PTHR15910">
    <property type="entry name" value="ARCHAEMETZINCIN"/>
    <property type="match status" value="1"/>
</dbReference>
<reference evidence="7" key="2">
    <citation type="submission" date="2020-09" db="EMBL/GenBank/DDBJ databases">
        <authorList>
            <person name="Sun Q."/>
            <person name="Zhou Y."/>
        </authorList>
    </citation>
    <scope>NUCLEOTIDE SEQUENCE</scope>
    <source>
        <strain evidence="7">CGMCC 1.12506</strain>
    </source>
</reference>
<name>A0A916Y459_9FLAO</name>
<organism evidence="7 8">
    <name type="scientific">Flavobacterium orientale</name>
    <dbReference type="NCBI Taxonomy" id="1756020"/>
    <lineage>
        <taxon>Bacteria</taxon>
        <taxon>Pseudomonadati</taxon>
        <taxon>Bacteroidota</taxon>
        <taxon>Flavobacteriia</taxon>
        <taxon>Flavobacteriales</taxon>
        <taxon>Flavobacteriaceae</taxon>
        <taxon>Flavobacterium</taxon>
    </lineage>
</organism>
<comment type="caution">
    <text evidence="7">The sequence shown here is derived from an EMBL/GenBank/DDBJ whole genome shotgun (WGS) entry which is preliminary data.</text>
</comment>
<dbReference type="GO" id="GO:0046872">
    <property type="term" value="F:metal ion binding"/>
    <property type="evidence" value="ECO:0007669"/>
    <property type="project" value="UniProtKB-KW"/>
</dbReference>
<sequence>MKQTFLIALTTVLIWSCNSDKSKTTNPNNNDKLTVDTTEYSLKSIDDLHERLTLKDYDKSLTEFINSSPNMVDSTRKVVYLLPFGNMKPEVEKLIQEEVEYLKVFLQLEVRVLDRIPYDSIKKMTSIQTRMVSSSDFDYYSKMKGGTPTLTEQIQATSFIDAVLKNNKPKDAIAVLGITEHDIYNPKYNFLFGISELKDGVGLVSTFRLIDYGKETKNNIRKVVSKQIVNMFSIPNVKDFKCLLNFHNSIDELYKGQFDLSPRALEKLKYAIGFDYSKRFDDLAKFWTKENDKTEAKYYEECSLRTKKASH</sequence>
<keyword evidence="8" id="KW-1185">Reference proteome</keyword>
<keyword evidence="3" id="KW-0479">Metal-binding</keyword>
<evidence type="ECO:0000256" key="1">
    <source>
        <dbReference type="ARBA" id="ARBA00001947"/>
    </source>
</evidence>
<comment type="cofactor">
    <cofactor evidence="1">
        <name>Zn(2+)</name>
        <dbReference type="ChEBI" id="CHEBI:29105"/>
    </cofactor>
</comment>
<protein>
    <submittedName>
        <fullName evidence="7">Uncharacterized protein</fullName>
    </submittedName>
</protein>
<proteinExistence type="predicted"/>
<gene>
    <name evidence="7" type="ORF">GCM10011343_20890</name>
</gene>
<dbReference type="PANTHER" id="PTHR15910:SF1">
    <property type="entry name" value="ARCHAEMETZINCIN-2"/>
    <property type="match status" value="1"/>
</dbReference>